<evidence type="ECO:0000256" key="2">
    <source>
        <dbReference type="ARBA" id="ARBA00005811"/>
    </source>
</evidence>
<organism evidence="8 9">
    <name type="scientific">Roseibacillus persicicus</name>
    <dbReference type="NCBI Taxonomy" id="454148"/>
    <lineage>
        <taxon>Bacteria</taxon>
        <taxon>Pseudomonadati</taxon>
        <taxon>Verrucomicrobiota</taxon>
        <taxon>Verrucomicrobiia</taxon>
        <taxon>Verrucomicrobiales</taxon>
        <taxon>Verrucomicrobiaceae</taxon>
        <taxon>Roseibacillus</taxon>
    </lineage>
</organism>
<accession>A0A918TY42</accession>
<keyword evidence="4 7" id="KW-0812">Transmembrane</keyword>
<reference evidence="8" key="2">
    <citation type="submission" date="2020-09" db="EMBL/GenBank/DDBJ databases">
        <authorList>
            <person name="Sun Q."/>
            <person name="Kim S."/>
        </authorList>
    </citation>
    <scope>NUCLEOTIDE SEQUENCE</scope>
    <source>
        <strain evidence="8">KCTC 12988</strain>
    </source>
</reference>
<dbReference type="RefSeq" id="WP_268244931.1">
    <property type="nucleotide sequence ID" value="NZ_BMXI01000017.1"/>
</dbReference>
<dbReference type="GO" id="GO:0015031">
    <property type="term" value="P:protein transport"/>
    <property type="evidence" value="ECO:0007669"/>
    <property type="project" value="UniProtKB-KW"/>
</dbReference>
<comment type="caution">
    <text evidence="8">The sequence shown here is derived from an EMBL/GenBank/DDBJ whole genome shotgun (WGS) entry which is preliminary data.</text>
</comment>
<keyword evidence="6" id="KW-0472">Membrane</keyword>
<dbReference type="GO" id="GO:0005886">
    <property type="term" value="C:plasma membrane"/>
    <property type="evidence" value="ECO:0007669"/>
    <property type="project" value="UniProtKB-SubCell"/>
</dbReference>
<dbReference type="InterPro" id="IPR003400">
    <property type="entry name" value="ExbD"/>
</dbReference>
<dbReference type="AlphaFoldDB" id="A0A918TY42"/>
<keyword evidence="7" id="KW-0813">Transport</keyword>
<evidence type="ECO:0000256" key="4">
    <source>
        <dbReference type="ARBA" id="ARBA00022692"/>
    </source>
</evidence>
<name>A0A918TY42_9BACT</name>
<gene>
    <name evidence="8" type="ORF">GCM10007100_34780</name>
</gene>
<dbReference type="GO" id="GO:0022857">
    <property type="term" value="F:transmembrane transporter activity"/>
    <property type="evidence" value="ECO:0007669"/>
    <property type="project" value="InterPro"/>
</dbReference>
<comment type="subcellular location">
    <subcellularLocation>
        <location evidence="1">Cell membrane</location>
        <topology evidence="1">Single-pass membrane protein</topology>
    </subcellularLocation>
    <subcellularLocation>
        <location evidence="7">Cell membrane</location>
        <topology evidence="7">Single-pass type II membrane protein</topology>
    </subcellularLocation>
</comment>
<dbReference type="Proteomes" id="UP000644507">
    <property type="component" value="Unassembled WGS sequence"/>
</dbReference>
<keyword evidence="7" id="KW-0653">Protein transport</keyword>
<evidence type="ECO:0000256" key="3">
    <source>
        <dbReference type="ARBA" id="ARBA00022475"/>
    </source>
</evidence>
<evidence type="ECO:0000256" key="7">
    <source>
        <dbReference type="RuleBase" id="RU003879"/>
    </source>
</evidence>
<evidence type="ECO:0000256" key="5">
    <source>
        <dbReference type="ARBA" id="ARBA00022989"/>
    </source>
</evidence>
<evidence type="ECO:0000313" key="8">
    <source>
        <dbReference type="EMBL" id="GHC64151.1"/>
    </source>
</evidence>
<dbReference type="PANTHER" id="PTHR30558">
    <property type="entry name" value="EXBD MEMBRANE COMPONENT OF PMF-DRIVEN MACROMOLECULE IMPORT SYSTEM"/>
    <property type="match status" value="1"/>
</dbReference>
<reference evidence="8" key="1">
    <citation type="journal article" date="2014" name="Int. J. Syst. Evol. Microbiol.">
        <title>Complete genome sequence of Corynebacterium casei LMG S-19264T (=DSM 44701T), isolated from a smear-ripened cheese.</title>
        <authorList>
            <consortium name="US DOE Joint Genome Institute (JGI-PGF)"/>
            <person name="Walter F."/>
            <person name="Albersmeier A."/>
            <person name="Kalinowski J."/>
            <person name="Ruckert C."/>
        </authorList>
    </citation>
    <scope>NUCLEOTIDE SEQUENCE</scope>
    <source>
        <strain evidence="8">KCTC 12988</strain>
    </source>
</reference>
<comment type="similarity">
    <text evidence="2 7">Belongs to the ExbD/TolR family.</text>
</comment>
<keyword evidence="9" id="KW-1185">Reference proteome</keyword>
<dbReference type="Pfam" id="PF02472">
    <property type="entry name" value="ExbD"/>
    <property type="match status" value="1"/>
</dbReference>
<evidence type="ECO:0000256" key="1">
    <source>
        <dbReference type="ARBA" id="ARBA00004162"/>
    </source>
</evidence>
<evidence type="ECO:0000256" key="6">
    <source>
        <dbReference type="ARBA" id="ARBA00023136"/>
    </source>
</evidence>
<dbReference type="PANTHER" id="PTHR30558:SF3">
    <property type="entry name" value="BIOPOLYMER TRANSPORT PROTEIN EXBD-RELATED"/>
    <property type="match status" value="1"/>
</dbReference>
<proteinExistence type="inferred from homology"/>
<dbReference type="EMBL" id="BMXI01000017">
    <property type="protein sequence ID" value="GHC64151.1"/>
    <property type="molecule type" value="Genomic_DNA"/>
</dbReference>
<evidence type="ECO:0000313" key="9">
    <source>
        <dbReference type="Proteomes" id="UP000644507"/>
    </source>
</evidence>
<keyword evidence="5" id="KW-1133">Transmembrane helix</keyword>
<sequence length="137" mass="14836">MFGRGRLGRGDDEGDPEPDLSPMIDCVFILLIFFIVTAVFVEEDGVPLPLPEDSSAVSSVQENNTVVFTLGQDNALAHDGKRIAMDTVGTIVRNAVSQDEETPVIIQAHPLAQHGVRTRVYDEVRQAGGEIVTFTQG</sequence>
<keyword evidence="3" id="KW-1003">Cell membrane</keyword>
<protein>
    <submittedName>
        <fullName evidence="8">Biopolymer transporter protein ExbD</fullName>
    </submittedName>
</protein>